<name>A0A8J3ICH2_9CHLR</name>
<dbReference type="Pfam" id="PF13614">
    <property type="entry name" value="AAA_31"/>
    <property type="match status" value="1"/>
</dbReference>
<evidence type="ECO:0000313" key="3">
    <source>
        <dbReference type="Proteomes" id="UP000612362"/>
    </source>
</evidence>
<gene>
    <name evidence="2" type="ORF">KSX_96060</name>
</gene>
<proteinExistence type="predicted"/>
<evidence type="ECO:0000259" key="1">
    <source>
        <dbReference type="Pfam" id="PF13614"/>
    </source>
</evidence>
<evidence type="ECO:0000313" key="2">
    <source>
        <dbReference type="EMBL" id="GHO51443.1"/>
    </source>
</evidence>
<dbReference type="InterPro" id="IPR025669">
    <property type="entry name" value="AAA_dom"/>
</dbReference>
<dbReference type="EMBL" id="BNJF01000012">
    <property type="protein sequence ID" value="GHO51443.1"/>
    <property type="molecule type" value="Genomic_DNA"/>
</dbReference>
<feature type="domain" description="AAA" evidence="1">
    <location>
        <begin position="6"/>
        <end position="175"/>
    </location>
</feature>
<protein>
    <submittedName>
        <fullName evidence="2">Chromosome partitioning protein ParA</fullName>
    </submittedName>
</protein>
<sequence length="307" mass="33350">MSDARTMFVGSGKGGTGKTTTAQNLASAFVAAGYRVLGVDGDGQASWSHLNGLFPRQGRPNIYSALKQLIEQYETKVGIYHLPSGLDFIPSSSGLHKIVSDLASVERSEYLLQQLLTPLKGRYDLIIIDCPPALNAWTNNIFMACDDGIITIQLEPLGIASAGETLEYLQGLRKRGLFMHHDLKLSGGLITMMDSRTAIHRNLAEVAQEQLGQHMSIFSTRIERTIQFPEAQYFGLPIDLYNKDSKGTAAYAALAEEVLAGTSLRSVSGLQVPARFADSLLQAASSIEEQAGENGTEVTWEEIDVVI</sequence>
<dbReference type="CDD" id="cd02042">
    <property type="entry name" value="ParAB_family"/>
    <property type="match status" value="1"/>
</dbReference>
<dbReference type="Proteomes" id="UP000612362">
    <property type="component" value="Unassembled WGS sequence"/>
</dbReference>
<dbReference type="AlphaFoldDB" id="A0A8J3ICH2"/>
<keyword evidence="3" id="KW-1185">Reference proteome</keyword>
<dbReference type="PANTHER" id="PTHR13696:SF52">
    <property type="entry name" value="PARA FAMILY PROTEIN CT_582"/>
    <property type="match status" value="1"/>
</dbReference>
<dbReference type="RefSeq" id="WP_220200355.1">
    <property type="nucleotide sequence ID" value="NZ_BNJF01000012.1"/>
</dbReference>
<dbReference type="InterPro" id="IPR027417">
    <property type="entry name" value="P-loop_NTPase"/>
</dbReference>
<accession>A0A8J3ICH2</accession>
<reference evidence="2" key="1">
    <citation type="submission" date="2020-10" db="EMBL/GenBank/DDBJ databases">
        <title>Taxonomic study of unclassified bacteria belonging to the class Ktedonobacteria.</title>
        <authorList>
            <person name="Yabe S."/>
            <person name="Wang C.M."/>
            <person name="Zheng Y."/>
            <person name="Sakai Y."/>
            <person name="Cavaletti L."/>
            <person name="Monciardini P."/>
            <person name="Donadio S."/>
        </authorList>
    </citation>
    <scope>NUCLEOTIDE SEQUENCE</scope>
    <source>
        <strain evidence="2">SOSP1-1</strain>
    </source>
</reference>
<dbReference type="Gene3D" id="3.40.50.300">
    <property type="entry name" value="P-loop containing nucleotide triphosphate hydrolases"/>
    <property type="match status" value="1"/>
</dbReference>
<dbReference type="SUPFAM" id="SSF52540">
    <property type="entry name" value="P-loop containing nucleoside triphosphate hydrolases"/>
    <property type="match status" value="1"/>
</dbReference>
<comment type="caution">
    <text evidence="2">The sequence shown here is derived from an EMBL/GenBank/DDBJ whole genome shotgun (WGS) entry which is preliminary data.</text>
</comment>
<dbReference type="PANTHER" id="PTHR13696">
    <property type="entry name" value="P-LOOP CONTAINING NUCLEOSIDE TRIPHOSPHATE HYDROLASE"/>
    <property type="match status" value="1"/>
</dbReference>
<organism evidence="2 3">
    <name type="scientific">Ktedonospora formicarum</name>
    <dbReference type="NCBI Taxonomy" id="2778364"/>
    <lineage>
        <taxon>Bacteria</taxon>
        <taxon>Bacillati</taxon>
        <taxon>Chloroflexota</taxon>
        <taxon>Ktedonobacteria</taxon>
        <taxon>Ktedonobacterales</taxon>
        <taxon>Ktedonobacteraceae</taxon>
        <taxon>Ktedonospora</taxon>
    </lineage>
</organism>
<dbReference type="InterPro" id="IPR050678">
    <property type="entry name" value="DNA_Partitioning_ATPase"/>
</dbReference>